<feature type="domain" description="Proteasome activator complex subunit 4-like HEAT repeat-like" evidence="12">
    <location>
        <begin position="752"/>
        <end position="1020"/>
    </location>
</feature>
<comment type="subcellular location">
    <subcellularLocation>
        <location evidence="2">Cytoplasm</location>
    </subcellularLocation>
    <subcellularLocation>
        <location evidence="1">Nucleus speckle</location>
    </subcellularLocation>
</comment>
<comment type="similarity">
    <text evidence="3">Belongs to the BLM10 family.</text>
</comment>
<keyword evidence="4" id="KW-0963">Cytoplasm</keyword>
<keyword evidence="8" id="KW-0539">Nucleus</keyword>
<dbReference type="InterPro" id="IPR021843">
    <property type="entry name" value="PSME4_C"/>
</dbReference>
<dbReference type="EMBL" id="OC919577">
    <property type="protein sequence ID" value="CAD7651576.1"/>
    <property type="molecule type" value="Genomic_DNA"/>
</dbReference>
<name>A0A7R9QNP6_9ACAR</name>
<evidence type="ECO:0000256" key="8">
    <source>
        <dbReference type="ARBA" id="ARBA00023242"/>
    </source>
</evidence>
<evidence type="ECO:0000259" key="12">
    <source>
        <dbReference type="Pfam" id="PF23096"/>
    </source>
</evidence>
<dbReference type="GO" id="GO:0016607">
    <property type="term" value="C:nuclear speck"/>
    <property type="evidence" value="ECO:0007669"/>
    <property type="project" value="UniProtKB-SubCell"/>
</dbReference>
<evidence type="ECO:0000256" key="9">
    <source>
        <dbReference type="SAM" id="MobiDB-lite"/>
    </source>
</evidence>
<dbReference type="Proteomes" id="UP000728032">
    <property type="component" value="Unassembled WGS sequence"/>
</dbReference>
<feature type="domain" description="Proteasome activator complex subunit 4 C-terminal" evidence="10">
    <location>
        <begin position="1337"/>
        <end position="1426"/>
    </location>
</feature>
<dbReference type="GO" id="GO:0010499">
    <property type="term" value="P:proteasomal ubiquitin-independent protein catabolic process"/>
    <property type="evidence" value="ECO:0007669"/>
    <property type="project" value="TreeGrafter"/>
</dbReference>
<dbReference type="EMBL" id="CAJPVJ010004752">
    <property type="protein sequence ID" value="CAG2168885.1"/>
    <property type="molecule type" value="Genomic_DNA"/>
</dbReference>
<dbReference type="SUPFAM" id="SSF48371">
    <property type="entry name" value="ARM repeat"/>
    <property type="match status" value="1"/>
</dbReference>
<dbReference type="GO" id="GO:0006281">
    <property type="term" value="P:DNA repair"/>
    <property type="evidence" value="ECO:0007669"/>
    <property type="project" value="UniProtKB-KW"/>
</dbReference>
<organism evidence="13">
    <name type="scientific">Oppiella nova</name>
    <dbReference type="NCBI Taxonomy" id="334625"/>
    <lineage>
        <taxon>Eukaryota</taxon>
        <taxon>Metazoa</taxon>
        <taxon>Ecdysozoa</taxon>
        <taxon>Arthropoda</taxon>
        <taxon>Chelicerata</taxon>
        <taxon>Arachnida</taxon>
        <taxon>Acari</taxon>
        <taxon>Acariformes</taxon>
        <taxon>Sarcoptiformes</taxon>
        <taxon>Oribatida</taxon>
        <taxon>Brachypylina</taxon>
        <taxon>Oppioidea</taxon>
        <taxon>Oppiidae</taxon>
        <taxon>Oppiella</taxon>
    </lineage>
</organism>
<feature type="non-terminal residue" evidence="13">
    <location>
        <position position="1426"/>
    </location>
</feature>
<keyword evidence="14" id="KW-1185">Reference proteome</keyword>
<evidence type="ECO:0000256" key="2">
    <source>
        <dbReference type="ARBA" id="ARBA00004496"/>
    </source>
</evidence>
<evidence type="ECO:0000256" key="5">
    <source>
        <dbReference type="ARBA" id="ARBA00022737"/>
    </source>
</evidence>
<evidence type="ECO:0000256" key="1">
    <source>
        <dbReference type="ARBA" id="ARBA00004324"/>
    </source>
</evidence>
<dbReference type="InterPro" id="IPR016024">
    <property type="entry name" value="ARM-type_fold"/>
</dbReference>
<dbReference type="GO" id="GO:0070628">
    <property type="term" value="F:proteasome binding"/>
    <property type="evidence" value="ECO:0007669"/>
    <property type="project" value="InterPro"/>
</dbReference>
<feature type="compositionally biased region" description="Basic and acidic residues" evidence="9">
    <location>
        <begin position="1107"/>
        <end position="1117"/>
    </location>
</feature>
<sequence length="1426" mass="162546">EPHRLSASMQCVVSIARALVRPNKHYPEGPTHVIPLLLNSLDGLDVNDMKKCMVTFQFIATFVTLVPLIDCSRAVDVRQDLSDTEAQLCLATAQFEDFVLQFMDRCFVLIENSSLEQTSRLDQETDRLNTEEGIIEVGLASTFGSILLQSSPQIFSVCIAPSMARTPAALDKLYGFVSSHIFETKVAGKFSAILVRSCSKANAELSLQKFLPHFCKLVLTLTESDDILNEEFLDHELLFSLQIVSELIRCDGKHLVKYSDLLLKVIDRTLHLKCRKGYLLSSAILRHVLKSLTLLCALDFRSVTKSWDKYSNFETDLPIRDWGCTVDIHHLNVDWHDASEQELAFAQRLLDRFLATELSDLQNWIKGEKKLSREELQRSLLIICDCITGAASALPLWSGDNIVLYESLVSNTTSIVSSVGAKVVNFANGANIRETVLKTLRATLVHVLATCEDDTKSLCRLIKIYNNAMFFWGVTKHDFDTRWKGFHVVKKSLENKLTKKKQHIRALMVDRLVLQHEMRLMNKSLTKFTDLHKQVIVDLMQLATSHYSEVRCQSQDTLFNCFRSFPYSYRLCLPDLLANIAKEQPENHEQFKGSLYVILGRRGSSLLTSHDWSTLNALWPALVDAKHSEKPSIIRLLDLEITGYVRKYFDTLALSVDIPDQCVAAAKRVWTNNKSLPKPAFDCPTDTEIRNALIIAQKRNQTNTDLYTDLVEKLVSLMNGSNGSNLHWRYYQLSNVMLSMLIRHDIPLPASAVNLFTKNLIHDTLYIRKISIASYSAVLKQMKRKHPKRELKPTPEDNQWLQTDVSQLIATEAEFQAMDFVDKPHIGFYCFPEPLLVYDKTRDASNAPPMTESELIVYKQFADKDFLHQLLTYLSLEENKGKDKFSSKRFQLWKGLFRNFGAFNLDLLVPKIAAAVDGSQESHHRCASEIIAGCVRGSKHWPFDDFSRLRAHLEPIIRKVFDNITTETLADWGTCSATMFENRDSRRLTWILSIFLDDPLKAGAEVLSSFLQASRLYLLHGAVQQQEWRSQRVLHRLLAYLEDNHLTHSYQNVRERIGSLLCNIFMFDVRIPALPKTFELSPRRAPFIDKIIPRLQILYNQVTDNESADKESQHQKNDTNLLNGFTAQSPERKDAANLLKTICKWIVGNVPRVAYSAPPELFKFLPILCLMQSETSDEELIRESFFAIIMLSHALLTPESIQTAIDTAKQVTVTANWHARSAIATFLQYMVTVTANWHARSAIATFLQYMVSSNLFVLMANESWVADITQMILDLLSDERNEVRESTAETLSGLLHCEFVKIDRKLIRHFETKSNHTLNKVRQTNGAVIVDTKDLTVRHAGILGLCACINAFPYDVPDFMPEILVFLSQHLNDPQPIPVSARTAIKKTLSNFRRTHNDCWRDHKLRFSDDQLAVITDLLVSPNYYA</sequence>
<dbReference type="PANTHER" id="PTHR32170">
    <property type="entry name" value="PROTEASOME ACTIVATOR COMPLEX SUBUNIT 4"/>
    <property type="match status" value="1"/>
</dbReference>
<reference evidence="13" key="1">
    <citation type="submission" date="2020-11" db="EMBL/GenBank/DDBJ databases">
        <authorList>
            <person name="Tran Van P."/>
        </authorList>
    </citation>
    <scope>NUCLEOTIDE SEQUENCE</scope>
</reference>
<dbReference type="Pfam" id="PF23096">
    <property type="entry name" value="HEAT_PSME4"/>
    <property type="match status" value="1"/>
</dbReference>
<dbReference type="InterPro" id="IPR032430">
    <property type="entry name" value="Blm10_mid"/>
</dbReference>
<evidence type="ECO:0000259" key="10">
    <source>
        <dbReference type="Pfam" id="PF11919"/>
    </source>
</evidence>
<evidence type="ECO:0000256" key="7">
    <source>
        <dbReference type="ARBA" id="ARBA00023204"/>
    </source>
</evidence>
<evidence type="ECO:0000259" key="11">
    <source>
        <dbReference type="Pfam" id="PF16507"/>
    </source>
</evidence>
<accession>A0A7R9QNP6</accession>
<evidence type="ECO:0000313" key="14">
    <source>
        <dbReference type="Proteomes" id="UP000728032"/>
    </source>
</evidence>
<dbReference type="OrthoDB" id="6511336at2759"/>
<keyword evidence="7" id="KW-0234">DNA repair</keyword>
<evidence type="ECO:0000313" key="13">
    <source>
        <dbReference type="EMBL" id="CAD7651576.1"/>
    </source>
</evidence>
<keyword evidence="6" id="KW-0227">DNA damage</keyword>
<feature type="region of interest" description="Disordered" evidence="9">
    <location>
        <begin position="1106"/>
        <end position="1126"/>
    </location>
</feature>
<dbReference type="GO" id="GO:0005829">
    <property type="term" value="C:cytosol"/>
    <property type="evidence" value="ECO:0007669"/>
    <property type="project" value="TreeGrafter"/>
</dbReference>
<evidence type="ECO:0000256" key="6">
    <source>
        <dbReference type="ARBA" id="ARBA00022763"/>
    </source>
</evidence>
<dbReference type="Pfam" id="PF11919">
    <property type="entry name" value="PSME4_C"/>
    <property type="match status" value="1"/>
</dbReference>
<dbReference type="Gene3D" id="1.25.10.10">
    <property type="entry name" value="Leucine-rich Repeat Variant"/>
    <property type="match status" value="1"/>
</dbReference>
<proteinExistence type="inferred from homology"/>
<dbReference type="PANTHER" id="PTHR32170:SF3">
    <property type="entry name" value="PROTEASOME ACTIVATOR COMPLEX SUBUNIT 4"/>
    <property type="match status" value="1"/>
</dbReference>
<dbReference type="GO" id="GO:0016504">
    <property type="term" value="F:peptidase activator activity"/>
    <property type="evidence" value="ECO:0007669"/>
    <property type="project" value="InterPro"/>
</dbReference>
<dbReference type="InterPro" id="IPR035309">
    <property type="entry name" value="PSME4"/>
</dbReference>
<keyword evidence="5" id="KW-0677">Repeat</keyword>
<protein>
    <recommendedName>
        <fullName evidence="15">Proteasome activator complex subunit 4</fullName>
    </recommendedName>
</protein>
<dbReference type="Pfam" id="PF16507">
    <property type="entry name" value="HEAT_PSME4_mid"/>
    <property type="match status" value="1"/>
</dbReference>
<evidence type="ECO:0008006" key="15">
    <source>
        <dbReference type="Google" id="ProtNLM"/>
    </source>
</evidence>
<feature type="domain" description="Proteasome activator Blm10 middle HEAT repeats region" evidence="11">
    <location>
        <begin position="1"/>
        <end position="391"/>
    </location>
</feature>
<dbReference type="InterPro" id="IPR011989">
    <property type="entry name" value="ARM-like"/>
</dbReference>
<evidence type="ECO:0000256" key="3">
    <source>
        <dbReference type="ARBA" id="ARBA00005739"/>
    </source>
</evidence>
<evidence type="ECO:0000256" key="4">
    <source>
        <dbReference type="ARBA" id="ARBA00022490"/>
    </source>
</evidence>
<gene>
    <name evidence="13" type="ORF">ONB1V03_LOCUS8369</name>
</gene>
<dbReference type="InterPro" id="IPR055455">
    <property type="entry name" value="HEAT_PSME4"/>
</dbReference>